<reference evidence="9 10" key="1">
    <citation type="journal article" date="2007" name="Nature">
        <title>Genome of the marsupial Monodelphis domestica reveals innovation in non-coding sequences.</title>
        <authorList>
            <person name="Mikkelsen T.S."/>
            <person name="Wakefield M.J."/>
            <person name="Aken B."/>
            <person name="Amemiya C.T."/>
            <person name="Chang J.L."/>
            <person name="Duke S."/>
            <person name="Garber M."/>
            <person name="Gentles A.J."/>
            <person name="Goodstadt L."/>
            <person name="Heger A."/>
            <person name="Jurka J."/>
            <person name="Kamal M."/>
            <person name="Mauceli E."/>
            <person name="Searle S.M."/>
            <person name="Sharpe T."/>
            <person name="Baker M.L."/>
            <person name="Batzer M.A."/>
            <person name="Benos P.V."/>
            <person name="Belov K."/>
            <person name="Clamp M."/>
            <person name="Cook A."/>
            <person name="Cuff J."/>
            <person name="Das R."/>
            <person name="Davidow L."/>
            <person name="Deakin J.E."/>
            <person name="Fazzari M.J."/>
            <person name="Glass J.L."/>
            <person name="Grabherr M."/>
            <person name="Greally J.M."/>
            <person name="Gu W."/>
            <person name="Hore T.A."/>
            <person name="Huttley G.A."/>
            <person name="Kleber M."/>
            <person name="Jirtle R.L."/>
            <person name="Koina E."/>
            <person name="Lee J.T."/>
            <person name="Mahony S."/>
            <person name="Marra M.A."/>
            <person name="Miller R.D."/>
            <person name="Nicholls R.D."/>
            <person name="Oda M."/>
            <person name="Papenfuss A.T."/>
            <person name="Parra Z.E."/>
            <person name="Pollock D.D."/>
            <person name="Ray D.A."/>
            <person name="Schein J.E."/>
            <person name="Speed T.P."/>
            <person name="Thompson K."/>
            <person name="VandeBerg J.L."/>
            <person name="Wade C.M."/>
            <person name="Walker J.A."/>
            <person name="Waters P.D."/>
            <person name="Webber C."/>
            <person name="Weidman J.R."/>
            <person name="Xie X."/>
            <person name="Zody M.C."/>
            <person name="Baldwin J."/>
            <person name="Abdouelleil A."/>
            <person name="Abdulkadir J."/>
            <person name="Abebe A."/>
            <person name="Abera B."/>
            <person name="Abreu J."/>
            <person name="Acer S.C."/>
            <person name="Aftuck L."/>
            <person name="Alexander A."/>
            <person name="An P."/>
            <person name="Anderson E."/>
            <person name="Anderson S."/>
            <person name="Arachi H."/>
            <person name="Azer M."/>
            <person name="Bachantsang P."/>
            <person name="Barry A."/>
            <person name="Bayul T."/>
            <person name="Berlin A."/>
            <person name="Bessette D."/>
            <person name="Bloom T."/>
            <person name="Bloom T."/>
            <person name="Boguslavskiy L."/>
            <person name="Bonnet C."/>
            <person name="Boukhgalter B."/>
            <person name="Bourzgui I."/>
            <person name="Brown A."/>
            <person name="Cahill P."/>
            <person name="Channer S."/>
            <person name="Cheshatsang Y."/>
            <person name="Chuda L."/>
            <person name="Citroen M."/>
            <person name="Collymore A."/>
            <person name="Cooke P."/>
            <person name="Costello M."/>
            <person name="D'Aco K."/>
            <person name="Daza R."/>
            <person name="De Haan G."/>
            <person name="DeGray S."/>
            <person name="DeMaso C."/>
            <person name="Dhargay N."/>
            <person name="Dooley K."/>
            <person name="Dooley E."/>
            <person name="Doricent M."/>
            <person name="Dorje P."/>
            <person name="Dorjee K."/>
            <person name="Dupes A."/>
            <person name="Elong R."/>
            <person name="Falk J."/>
            <person name="Farina A."/>
            <person name="Faro S."/>
            <person name="Ferguson D."/>
            <person name="Fisher S."/>
            <person name="Foley C.D."/>
            <person name="Franke A."/>
            <person name="Friedrich D."/>
            <person name="Gadbois L."/>
            <person name="Gearin G."/>
            <person name="Gearin C.R."/>
            <person name="Giannoukos G."/>
            <person name="Goode T."/>
            <person name="Graham J."/>
            <person name="Grandbois E."/>
            <person name="Grewal S."/>
            <person name="Gyaltsen K."/>
            <person name="Hafez N."/>
            <person name="Hagos B."/>
            <person name="Hall J."/>
            <person name="Henson C."/>
            <person name="Hollinger A."/>
            <person name="Honan T."/>
            <person name="Huard M.D."/>
            <person name="Hughes L."/>
            <person name="Hurhula B."/>
            <person name="Husby M.E."/>
            <person name="Kamat A."/>
            <person name="Kanga B."/>
            <person name="Kashin S."/>
            <person name="Khazanovich D."/>
            <person name="Kisner P."/>
            <person name="Lance K."/>
            <person name="Lara M."/>
            <person name="Lee W."/>
            <person name="Lennon N."/>
            <person name="Letendre F."/>
            <person name="LeVine R."/>
            <person name="Lipovsky A."/>
            <person name="Liu X."/>
            <person name="Liu J."/>
            <person name="Liu S."/>
            <person name="Lokyitsang T."/>
            <person name="Lokyitsang Y."/>
            <person name="Lubonja R."/>
            <person name="Lui A."/>
            <person name="MacDonald P."/>
            <person name="Magnisalis V."/>
            <person name="Maru K."/>
            <person name="Matthews C."/>
            <person name="McCusker W."/>
            <person name="McDonough S."/>
            <person name="Mehta T."/>
            <person name="Meldrim J."/>
            <person name="Meneus L."/>
            <person name="Mihai O."/>
            <person name="Mihalev A."/>
            <person name="Mihova T."/>
            <person name="Mittelman R."/>
            <person name="Mlenga V."/>
            <person name="Montmayeur A."/>
            <person name="Mulrain L."/>
            <person name="Navidi A."/>
            <person name="Naylor J."/>
            <person name="Negash T."/>
            <person name="Nguyen T."/>
            <person name="Nguyen N."/>
            <person name="Nicol R."/>
            <person name="Norbu C."/>
            <person name="Norbu N."/>
            <person name="Novod N."/>
            <person name="O'Neill B."/>
            <person name="Osman S."/>
            <person name="Markiewicz E."/>
            <person name="Oyono O.L."/>
            <person name="Patti C."/>
            <person name="Phunkhang P."/>
            <person name="Pierre F."/>
            <person name="Priest M."/>
            <person name="Raghuraman S."/>
            <person name="Rege F."/>
            <person name="Reyes R."/>
            <person name="Rise C."/>
            <person name="Rogov P."/>
            <person name="Ross K."/>
            <person name="Ryan E."/>
            <person name="Settipalli S."/>
            <person name="Shea T."/>
            <person name="Sherpa N."/>
            <person name="Shi L."/>
            <person name="Shih D."/>
            <person name="Sparrow T."/>
            <person name="Spaulding J."/>
            <person name="Stalker J."/>
            <person name="Stange-Thomann N."/>
            <person name="Stavropoulos S."/>
            <person name="Stone C."/>
            <person name="Strader C."/>
            <person name="Tesfaye S."/>
            <person name="Thomson T."/>
            <person name="Thoulutsang Y."/>
            <person name="Thoulutsang D."/>
            <person name="Topham K."/>
            <person name="Topping I."/>
            <person name="Tsamla T."/>
            <person name="Vassiliev H."/>
            <person name="Vo A."/>
            <person name="Wangchuk T."/>
            <person name="Wangdi T."/>
            <person name="Weiand M."/>
            <person name="Wilkinson J."/>
            <person name="Wilson A."/>
            <person name="Yadav S."/>
            <person name="Young G."/>
            <person name="Yu Q."/>
            <person name="Zembek L."/>
            <person name="Zhong D."/>
            <person name="Zimmer A."/>
            <person name="Zwirko Z."/>
            <person name="Jaffe D.B."/>
            <person name="Alvarez P."/>
            <person name="Brockman W."/>
            <person name="Butler J."/>
            <person name="Chin C."/>
            <person name="Gnerre S."/>
            <person name="MacCallum I."/>
            <person name="Graves J.A."/>
            <person name="Ponting C.P."/>
            <person name="Breen M."/>
            <person name="Samollow P.B."/>
            <person name="Lander E.S."/>
            <person name="Lindblad-Toh K."/>
        </authorList>
    </citation>
    <scope>NUCLEOTIDE SEQUENCE [LARGE SCALE GENOMIC DNA]</scope>
</reference>
<evidence type="ECO:0000256" key="7">
    <source>
        <dbReference type="ARBA" id="ARBA00046006"/>
    </source>
</evidence>
<dbReference type="OrthoDB" id="6605928at2759"/>
<dbReference type="GO" id="GO:0046961">
    <property type="term" value="F:proton-transporting ATPase activity, rotational mechanism"/>
    <property type="evidence" value="ECO:0000318"/>
    <property type="project" value="GO_Central"/>
</dbReference>
<comment type="subcellular location">
    <subcellularLocation>
        <location evidence="6">Cytoplasmic vesicle</location>
        <location evidence="6">Secretory vesicle</location>
        <location evidence="6">Synaptic vesicle membrane</location>
        <topology evidence="6">Peripheral membrane protein</topology>
    </subcellularLocation>
</comment>
<dbReference type="Ensembl" id="ENSMODT00000036062.3">
    <property type="protein sequence ID" value="ENSMODP00000034473.3"/>
    <property type="gene ID" value="ENSMODG00000024529.3"/>
</dbReference>
<comment type="function">
    <text evidence="7 8">Subunit of the V1 complex of vacuolar(H+)-ATPase (V-ATPase), a multisubunit enzyme composed of a peripheral complex (V1) that hydrolyzes ATP and a membrane integral complex (V0) that translocates protons. V-ATPase is responsible for acidifying and maintaining the pH of intracellular compartments and in some cell types, is targeted to the plasma membrane, where it is responsible for acidifying the extracellular environment. Subunit C is necessary for the assembly of the catalytic sector of the enzyme and is likely to have a specific function in its catalytic activity.</text>
</comment>
<reference evidence="9" key="2">
    <citation type="submission" date="2025-08" db="UniProtKB">
        <authorList>
            <consortium name="Ensembl"/>
        </authorList>
    </citation>
    <scope>IDENTIFICATION</scope>
</reference>
<evidence type="ECO:0000256" key="4">
    <source>
        <dbReference type="ARBA" id="ARBA00022990"/>
    </source>
</evidence>
<dbReference type="AlphaFoldDB" id="F6ZVZ5"/>
<dbReference type="GeneID" id="100022215"/>
<proteinExistence type="inferred from homology"/>
<dbReference type="PANTHER" id="PTHR10137:SF5">
    <property type="entry name" value="V-TYPE PROTON ATPASE SUBUNIT C 1"/>
    <property type="match status" value="1"/>
</dbReference>
<dbReference type="Gene3D" id="3.30.70.100">
    <property type="match status" value="1"/>
</dbReference>
<dbReference type="PANTHER" id="PTHR10137">
    <property type="entry name" value="V-TYPE PROTON ATPASE SUBUNIT C"/>
    <property type="match status" value="1"/>
</dbReference>
<dbReference type="SUPFAM" id="SSF118203">
    <property type="entry name" value="Vacuolar ATP synthase subunit C"/>
    <property type="match status" value="1"/>
</dbReference>
<dbReference type="GO" id="GO:0030672">
    <property type="term" value="C:synaptic vesicle membrane"/>
    <property type="evidence" value="ECO:0007669"/>
    <property type="project" value="UniProtKB-SubCell"/>
</dbReference>
<reference evidence="9" key="3">
    <citation type="submission" date="2025-09" db="UniProtKB">
        <authorList>
            <consortium name="Ensembl"/>
        </authorList>
    </citation>
    <scope>IDENTIFICATION</scope>
</reference>
<evidence type="ECO:0000256" key="8">
    <source>
        <dbReference type="RuleBase" id="RU364010"/>
    </source>
</evidence>
<comment type="similarity">
    <text evidence="1 8">Belongs to the V-ATPase C subunit family.</text>
</comment>
<dbReference type="GeneTree" id="ENSGT00390000004263"/>
<evidence type="ECO:0000313" key="10">
    <source>
        <dbReference type="Proteomes" id="UP000002280"/>
    </source>
</evidence>
<dbReference type="InterPro" id="IPR036132">
    <property type="entry name" value="Vac_ATP_synth_c_sf"/>
</dbReference>
<sequence>MTEFWLISAPGEKSCQETWERLQAATLPANLSTNVKFNIPQLKIGILDVLVELSDHLKVLDEFVTKLNRNIVKYVSSLLIGNAKDKIGEILLAKENDIITYLTNFQWDMAKFPITASMRVICEMIEKEVHQIDNDFNSRTAAYEKLRENVKSLEKKQEGTFLTKSLADIVKKEDFVLDSEYLITILVVVPKEIHDKWLKCYETLTDFVVPRSSSIISQDTEAYLCNVTLFKNKVNDFTALAREKQFMIREFFYDEEVMKKESEALSNALGEKKKNFGPLFRWLQLNFSEAFISWIHVKALRIYVESVLRYGLPVNFQAMLLKPNVRAKKKLREVLNDLYKHLVDNEFVTDNSLSAPEFVMDKEDYYPYVYLNIDCSLL</sequence>
<dbReference type="HOGENOM" id="CLU_017554_3_0_1"/>
<dbReference type="Proteomes" id="UP000002280">
    <property type="component" value="Chromosome 5"/>
</dbReference>
<keyword evidence="3 8" id="KW-0375">Hydrogen ion transport</keyword>
<comment type="subunit">
    <text evidence="8">V-ATPase is a heteromultimeric enzyme made up of two complexes: the ATP-hydrolytic V1 complex and the proton translocation V0 complex. The V1 complex consists of three catalytic AB heterodimers that form a heterohexamer, three peripheral stalks each consisting of EG heterodimers, one central rotor including subunits D and F, and the regulatory subunits C and H. The proton translocation complex V0 consists of the proton transport subunit a, a ring of proteolipid subunits c9c'', rotary subunit d, subunits e and f, and two accessory subunits.</text>
</comment>
<dbReference type="STRING" id="13616.ENSMODP00000034473"/>
<evidence type="ECO:0000256" key="6">
    <source>
        <dbReference type="ARBA" id="ARBA00037827"/>
    </source>
</evidence>
<name>F6ZVZ5_MONDO</name>
<dbReference type="InterPro" id="IPR004907">
    <property type="entry name" value="ATPase_V1-cplx_csu"/>
</dbReference>
<dbReference type="GO" id="GO:0000221">
    <property type="term" value="C:vacuolar proton-transporting V-type ATPase, V1 domain"/>
    <property type="evidence" value="ECO:0000318"/>
    <property type="project" value="GO_Central"/>
</dbReference>
<keyword evidence="4" id="KW-0007">Acetylation</keyword>
<dbReference type="Bgee" id="ENSMODG00000024529">
    <property type="expression patterns" value="Expressed in spermatid and 2 other cell types or tissues"/>
</dbReference>
<organism evidence="9 10">
    <name type="scientific">Monodelphis domestica</name>
    <name type="common">Gray short-tailed opossum</name>
    <dbReference type="NCBI Taxonomy" id="13616"/>
    <lineage>
        <taxon>Eukaryota</taxon>
        <taxon>Metazoa</taxon>
        <taxon>Chordata</taxon>
        <taxon>Craniata</taxon>
        <taxon>Vertebrata</taxon>
        <taxon>Euteleostomi</taxon>
        <taxon>Mammalia</taxon>
        <taxon>Metatheria</taxon>
        <taxon>Didelphimorphia</taxon>
        <taxon>Didelphidae</taxon>
        <taxon>Monodelphis</taxon>
    </lineage>
</organism>
<gene>
    <name evidence="9" type="primary">LOC100022215</name>
</gene>
<evidence type="ECO:0000256" key="2">
    <source>
        <dbReference type="ARBA" id="ARBA00022448"/>
    </source>
</evidence>
<dbReference type="InParanoid" id="F6ZVZ5"/>
<keyword evidence="2 8" id="KW-0813">Transport</keyword>
<evidence type="ECO:0000313" key="9">
    <source>
        <dbReference type="Ensembl" id="ENSMODP00000034473.3"/>
    </source>
</evidence>
<dbReference type="Gene3D" id="3.30.70.1180">
    <property type="entry name" value="Vacuolar atp synthase subunit c, domain 1"/>
    <property type="match status" value="1"/>
</dbReference>
<dbReference type="FunFam" id="3.30.70.100:FF:000002">
    <property type="entry name" value="V-type proton ATPase subunit C"/>
    <property type="match status" value="1"/>
</dbReference>
<accession>F6ZVZ5</accession>
<keyword evidence="10" id="KW-1185">Reference proteome</keyword>
<dbReference type="Pfam" id="PF03223">
    <property type="entry name" value="V-ATPase_C"/>
    <property type="match status" value="1"/>
</dbReference>
<evidence type="ECO:0000256" key="5">
    <source>
        <dbReference type="ARBA" id="ARBA00023065"/>
    </source>
</evidence>
<dbReference type="RefSeq" id="XP_016278943.1">
    <property type="nucleotide sequence ID" value="XM_016423457.2"/>
</dbReference>
<protein>
    <recommendedName>
        <fullName evidence="8">V-type proton ATPase subunit C</fullName>
    </recommendedName>
</protein>
<dbReference type="eggNOG" id="KOG2909">
    <property type="taxonomic scope" value="Eukaryota"/>
</dbReference>
<keyword evidence="5 8" id="KW-0406">Ion transport</keyword>
<evidence type="ECO:0000256" key="1">
    <source>
        <dbReference type="ARBA" id="ARBA00006138"/>
    </source>
</evidence>
<dbReference type="Gene3D" id="1.20.1460.10">
    <property type="entry name" value="subunit c (vma5p) of the yeast v-atpase, domain 2"/>
    <property type="match status" value="1"/>
</dbReference>
<evidence type="ECO:0000256" key="3">
    <source>
        <dbReference type="ARBA" id="ARBA00022781"/>
    </source>
</evidence>
<dbReference type="CDD" id="cd14785">
    <property type="entry name" value="V-ATPase_C"/>
    <property type="match status" value="1"/>
</dbReference>